<feature type="transmembrane region" description="Helical" evidence="1">
    <location>
        <begin position="28"/>
        <end position="55"/>
    </location>
</feature>
<dbReference type="Proteomes" id="UP000031036">
    <property type="component" value="Unassembled WGS sequence"/>
</dbReference>
<dbReference type="AlphaFoldDB" id="A0A0B2UY86"/>
<proteinExistence type="predicted"/>
<keyword evidence="1" id="KW-1133">Transmembrane helix</keyword>
<dbReference type="OMA" id="CKYLLFI"/>
<organism evidence="2 3">
    <name type="scientific">Toxocara canis</name>
    <name type="common">Canine roundworm</name>
    <dbReference type="NCBI Taxonomy" id="6265"/>
    <lineage>
        <taxon>Eukaryota</taxon>
        <taxon>Metazoa</taxon>
        <taxon>Ecdysozoa</taxon>
        <taxon>Nematoda</taxon>
        <taxon>Chromadorea</taxon>
        <taxon>Rhabditida</taxon>
        <taxon>Spirurina</taxon>
        <taxon>Ascaridomorpha</taxon>
        <taxon>Ascaridoidea</taxon>
        <taxon>Toxocaridae</taxon>
        <taxon>Toxocara</taxon>
    </lineage>
</organism>
<evidence type="ECO:0000256" key="1">
    <source>
        <dbReference type="SAM" id="Phobius"/>
    </source>
</evidence>
<keyword evidence="1" id="KW-0472">Membrane</keyword>
<keyword evidence="1" id="KW-0812">Transmembrane</keyword>
<evidence type="ECO:0000313" key="2">
    <source>
        <dbReference type="EMBL" id="KHN73790.1"/>
    </source>
</evidence>
<reference evidence="2 3" key="1">
    <citation type="submission" date="2014-11" db="EMBL/GenBank/DDBJ databases">
        <title>Genetic blueprint of the zoonotic pathogen Toxocara canis.</title>
        <authorList>
            <person name="Zhu X.-Q."/>
            <person name="Korhonen P.K."/>
            <person name="Cai H."/>
            <person name="Young N.D."/>
            <person name="Nejsum P."/>
            <person name="von Samson-Himmelstjerna G."/>
            <person name="Boag P.R."/>
            <person name="Tan P."/>
            <person name="Li Q."/>
            <person name="Min J."/>
            <person name="Yang Y."/>
            <person name="Wang X."/>
            <person name="Fang X."/>
            <person name="Hall R.S."/>
            <person name="Hofmann A."/>
            <person name="Sternberg P.W."/>
            <person name="Jex A.R."/>
            <person name="Gasser R.B."/>
        </authorList>
    </citation>
    <scope>NUCLEOTIDE SEQUENCE [LARGE SCALE GENOMIC DNA]</scope>
    <source>
        <strain evidence="2">PN_DK_2014</strain>
    </source>
</reference>
<dbReference type="STRING" id="6265.A0A0B2UY86"/>
<keyword evidence="3" id="KW-1185">Reference proteome</keyword>
<sequence length="242" mass="28238">MGNSRSKSHQRRRPWKERLLRLTTRRATCLNMIIVSSFLVFFLLITISLLFFLLIRPAQDRLERLKKEDEIYRSYIGKVTFWECSYGQPIQLTDLCSRCDRSAHIVRHWQTTSDSDHSDKLCWDKVEMVKCSDRRTVCAQVKPHELKQCIGVHGIGMGDLTNSRSEVVVPLVNLNEKSGKVLHVKEIFAMCPTCQVHSRSYRRKARDKCRKRIITMESGWPDTFEVCDGSYVTGEDECEIYK</sequence>
<dbReference type="EMBL" id="JPKZ01003059">
    <property type="protein sequence ID" value="KHN73790.1"/>
    <property type="molecule type" value="Genomic_DNA"/>
</dbReference>
<comment type="caution">
    <text evidence="2">The sequence shown here is derived from an EMBL/GenBank/DDBJ whole genome shotgun (WGS) entry which is preliminary data.</text>
</comment>
<protein>
    <submittedName>
        <fullName evidence="2">Uncharacterized protein</fullName>
    </submittedName>
</protein>
<gene>
    <name evidence="2" type="ORF">Tcan_18454</name>
</gene>
<evidence type="ECO:0000313" key="3">
    <source>
        <dbReference type="Proteomes" id="UP000031036"/>
    </source>
</evidence>
<accession>A0A0B2UY86</accession>
<name>A0A0B2UY86_TOXCA</name>